<keyword evidence="3 12" id="KW-0235">DNA replication</keyword>
<dbReference type="SUPFAM" id="SSF52540">
    <property type="entry name" value="P-loop containing nucleoside triphosphate hydrolases"/>
    <property type="match status" value="1"/>
</dbReference>
<evidence type="ECO:0000259" key="13">
    <source>
        <dbReference type="PROSITE" id="PS51199"/>
    </source>
</evidence>
<evidence type="ECO:0000256" key="10">
    <source>
        <dbReference type="ARBA" id="ARBA00048954"/>
    </source>
</evidence>
<dbReference type="GO" id="GO:0006269">
    <property type="term" value="P:DNA replication, synthesis of primer"/>
    <property type="evidence" value="ECO:0007669"/>
    <property type="project" value="UniProtKB-UniRule"/>
</dbReference>
<evidence type="ECO:0000256" key="1">
    <source>
        <dbReference type="ARBA" id="ARBA00008428"/>
    </source>
</evidence>
<dbReference type="NCBIfam" id="TIGR00665">
    <property type="entry name" value="DnaB"/>
    <property type="match status" value="1"/>
</dbReference>
<accession>A0A0E2AYZ1</accession>
<dbReference type="FunFam" id="1.10.860.10:FF:000005">
    <property type="entry name" value="Replicative DNA helicase"/>
    <property type="match status" value="1"/>
</dbReference>
<comment type="caution">
    <text evidence="14">The sequence shown here is derived from an EMBL/GenBank/DDBJ whole genome shotgun (WGS) entry which is preliminary data.</text>
</comment>
<evidence type="ECO:0000256" key="7">
    <source>
        <dbReference type="ARBA" id="ARBA00022840"/>
    </source>
</evidence>
<dbReference type="GO" id="GO:0003677">
    <property type="term" value="F:DNA binding"/>
    <property type="evidence" value="ECO:0007669"/>
    <property type="project" value="UniProtKB-UniRule"/>
</dbReference>
<dbReference type="InterPro" id="IPR007692">
    <property type="entry name" value="DNA_helicase_DnaB"/>
</dbReference>
<dbReference type="Gene3D" id="1.10.860.10">
    <property type="entry name" value="DNAb Helicase, Chain A"/>
    <property type="match status" value="1"/>
</dbReference>
<dbReference type="Pfam" id="PF03796">
    <property type="entry name" value="DnaB_C"/>
    <property type="match status" value="1"/>
</dbReference>
<dbReference type="CDD" id="cd00984">
    <property type="entry name" value="DnaB_C"/>
    <property type="match status" value="1"/>
</dbReference>
<evidence type="ECO:0000256" key="9">
    <source>
        <dbReference type="ARBA" id="ARBA00023235"/>
    </source>
</evidence>
<dbReference type="Proteomes" id="UP000006253">
    <property type="component" value="Unassembled WGS sequence"/>
</dbReference>
<dbReference type="GO" id="GO:1990077">
    <property type="term" value="C:primosome complex"/>
    <property type="evidence" value="ECO:0007669"/>
    <property type="project" value="UniProtKB-UniRule"/>
</dbReference>
<keyword evidence="6 12" id="KW-0347">Helicase</keyword>
<dbReference type="InterPro" id="IPR003593">
    <property type="entry name" value="AAA+_ATPase"/>
</dbReference>
<keyword evidence="9" id="KW-0413">Isomerase</keyword>
<dbReference type="PANTHER" id="PTHR30153">
    <property type="entry name" value="REPLICATIVE DNA HELICASE DNAB"/>
    <property type="match status" value="1"/>
</dbReference>
<dbReference type="InterPro" id="IPR036185">
    <property type="entry name" value="DNA_heli_DnaB-like_N_sf"/>
</dbReference>
<evidence type="ECO:0000256" key="5">
    <source>
        <dbReference type="ARBA" id="ARBA00022801"/>
    </source>
</evidence>
<feature type="domain" description="SF4 helicase" evidence="13">
    <location>
        <begin position="174"/>
        <end position="442"/>
    </location>
</feature>
<comment type="similarity">
    <text evidence="1 12">Belongs to the helicase family. DnaB subfamily.</text>
</comment>
<reference evidence="14 15" key="1">
    <citation type="submission" date="2012-10" db="EMBL/GenBank/DDBJ databases">
        <authorList>
            <person name="Harkins D.M."/>
            <person name="Durkin A.S."/>
            <person name="Brinkac L.M."/>
            <person name="Selengut J.D."/>
            <person name="Sanka R."/>
            <person name="DePew J."/>
            <person name="Purushe J."/>
            <person name="Peacock S.J."/>
            <person name="Thaipadungpanit J."/>
            <person name="Wuthiekanun V.W."/>
            <person name="Day N.P."/>
            <person name="Vinetz J.M."/>
            <person name="Sutton G.G."/>
            <person name="Nelson W.C."/>
            <person name="Fouts D.E."/>
        </authorList>
    </citation>
    <scope>NUCLEOTIDE SEQUENCE [LARGE SCALE GENOMIC DNA]</scope>
    <source>
        <strain evidence="14 15">H1</strain>
    </source>
</reference>
<comment type="function">
    <text evidence="12">The main replicative DNA helicase, it participates in initiation and elongation during chromosome replication. Travels ahead of the DNA replisome, separating dsDNA into templates for DNA synthesis. A processive ATP-dependent 5'-3' DNA helicase it has DNA-dependent ATPase activity.</text>
</comment>
<evidence type="ECO:0000256" key="8">
    <source>
        <dbReference type="ARBA" id="ARBA00023125"/>
    </source>
</evidence>
<dbReference type="AlphaFoldDB" id="A0A0E2AYZ1"/>
<keyword evidence="7 12" id="KW-0067">ATP-binding</keyword>
<organism evidence="14 15">
    <name type="scientific">Leptospira kirschneri str. H1</name>
    <dbReference type="NCBI Taxonomy" id="1049966"/>
    <lineage>
        <taxon>Bacteria</taxon>
        <taxon>Pseudomonadati</taxon>
        <taxon>Spirochaetota</taxon>
        <taxon>Spirochaetia</taxon>
        <taxon>Leptospirales</taxon>
        <taxon>Leptospiraceae</taxon>
        <taxon>Leptospira</taxon>
    </lineage>
</organism>
<dbReference type="GO" id="GO:0005524">
    <property type="term" value="F:ATP binding"/>
    <property type="evidence" value="ECO:0007669"/>
    <property type="project" value="UniProtKB-UniRule"/>
</dbReference>
<dbReference type="InterPro" id="IPR007693">
    <property type="entry name" value="DNA_helicase_DnaB-like_N"/>
</dbReference>
<evidence type="ECO:0000256" key="4">
    <source>
        <dbReference type="ARBA" id="ARBA00022741"/>
    </source>
</evidence>
<evidence type="ECO:0000256" key="2">
    <source>
        <dbReference type="ARBA" id="ARBA00022515"/>
    </source>
</evidence>
<comment type="catalytic activity">
    <reaction evidence="10 12">
        <text>ATP + H2O = ADP + phosphate + H(+)</text>
        <dbReference type="Rhea" id="RHEA:13065"/>
        <dbReference type="ChEBI" id="CHEBI:15377"/>
        <dbReference type="ChEBI" id="CHEBI:15378"/>
        <dbReference type="ChEBI" id="CHEBI:30616"/>
        <dbReference type="ChEBI" id="CHEBI:43474"/>
        <dbReference type="ChEBI" id="CHEBI:456216"/>
        <dbReference type="EC" id="5.6.2.3"/>
    </reaction>
</comment>
<dbReference type="GO" id="GO:0043139">
    <property type="term" value="F:5'-3' DNA helicase activity"/>
    <property type="evidence" value="ECO:0007669"/>
    <property type="project" value="UniProtKB-EC"/>
</dbReference>
<dbReference type="EMBL" id="AHMY02000059">
    <property type="protein sequence ID" value="EKO14089.1"/>
    <property type="molecule type" value="Genomic_DNA"/>
</dbReference>
<dbReference type="GO" id="GO:0016887">
    <property type="term" value="F:ATP hydrolysis activity"/>
    <property type="evidence" value="ECO:0007669"/>
    <property type="project" value="RHEA"/>
</dbReference>
<dbReference type="EC" id="5.6.2.3" evidence="11 12"/>
<dbReference type="GO" id="GO:0005829">
    <property type="term" value="C:cytosol"/>
    <property type="evidence" value="ECO:0007669"/>
    <property type="project" value="TreeGrafter"/>
</dbReference>
<keyword evidence="2 12" id="KW-0639">Primosome</keyword>
<proteinExistence type="inferred from homology"/>
<dbReference type="InterPro" id="IPR016136">
    <property type="entry name" value="DNA_helicase_N/primase_C"/>
</dbReference>
<dbReference type="SMART" id="SM00382">
    <property type="entry name" value="AAA"/>
    <property type="match status" value="1"/>
</dbReference>
<dbReference type="Pfam" id="PF00772">
    <property type="entry name" value="DnaB"/>
    <property type="match status" value="1"/>
</dbReference>
<gene>
    <name evidence="14" type="primary">dnaB</name>
    <name evidence="14" type="ORF">LEP1GSC081_1992</name>
</gene>
<protein>
    <recommendedName>
        <fullName evidence="11 12">Replicative DNA helicase</fullName>
        <ecNumber evidence="11 12">5.6.2.3</ecNumber>
    </recommendedName>
</protein>
<evidence type="ECO:0000313" key="15">
    <source>
        <dbReference type="Proteomes" id="UP000006253"/>
    </source>
</evidence>
<evidence type="ECO:0000313" key="14">
    <source>
        <dbReference type="EMBL" id="EKO14089.1"/>
    </source>
</evidence>
<dbReference type="InterPro" id="IPR007694">
    <property type="entry name" value="DNA_helicase_DnaB-like_C"/>
</dbReference>
<evidence type="ECO:0000256" key="12">
    <source>
        <dbReference type="RuleBase" id="RU362085"/>
    </source>
</evidence>
<dbReference type="RefSeq" id="WP_004766654.1">
    <property type="nucleotide sequence ID" value="NZ_AHMY02000059.1"/>
</dbReference>
<evidence type="ECO:0000256" key="11">
    <source>
        <dbReference type="NCBIfam" id="TIGR00665"/>
    </source>
</evidence>
<dbReference type="SUPFAM" id="SSF48024">
    <property type="entry name" value="N-terminal domain of DnaB helicase"/>
    <property type="match status" value="1"/>
</dbReference>
<dbReference type="InterPro" id="IPR027417">
    <property type="entry name" value="P-loop_NTPase"/>
</dbReference>
<keyword evidence="8 12" id="KW-0238">DNA-binding</keyword>
<keyword evidence="4 12" id="KW-0547">Nucleotide-binding</keyword>
<keyword evidence="5 12" id="KW-0378">Hydrolase</keyword>
<dbReference type="PROSITE" id="PS51199">
    <property type="entry name" value="SF4_HELICASE"/>
    <property type="match status" value="1"/>
</dbReference>
<evidence type="ECO:0000256" key="6">
    <source>
        <dbReference type="ARBA" id="ARBA00022806"/>
    </source>
</evidence>
<dbReference type="Gene3D" id="3.40.50.300">
    <property type="entry name" value="P-loop containing nucleotide triphosphate hydrolases"/>
    <property type="match status" value="1"/>
</dbReference>
<evidence type="ECO:0000256" key="3">
    <source>
        <dbReference type="ARBA" id="ARBA00022705"/>
    </source>
</evidence>
<dbReference type="PANTHER" id="PTHR30153:SF2">
    <property type="entry name" value="REPLICATIVE DNA HELICASE"/>
    <property type="match status" value="1"/>
</dbReference>
<name>A0A0E2AYZ1_9LEPT</name>
<sequence length="442" mass="49939">MQSDSLYEPESEKAFLGFLLLKGADNLIDVPVAPEDFYVDLHRRVYRAIGDLVDKRITIDPVSVLNFLKENSLLKDEEKEFNYIYSLYRDTVVTQPLAYYAVRIKRFSERRMYAKILQESLELIRKEPGDNESVFNTVEKNLTEISRNIDAKGLLPVSSDKAALSDYIMEIMKNRGQITGLRTNFTKLDEATSGLKEHELMILAARPGNGKTTFALNIASNVALVYNQPVVIFSLEMSRIELLLKMVCADSQVESMKLKKSELTRADAPKLLESIVRVTAAPIYIDDSGGLTIDDFKGRVRKLLTTEKIGLIIVDYLQLMSDPKNKDGGRQQEVASISRSLKQMAKEARCPIIALSQMSRAVEQRSKDQKPQLSDLRESGAIEQDADIVSFIYREEKVKGEDEISPEMRGKAEIIIAKNRSGPIGSFHLAFRPELSRFDNID</sequence>